<evidence type="ECO:0000313" key="1">
    <source>
        <dbReference type="EMBL" id="KAH3775081.1"/>
    </source>
</evidence>
<dbReference type="AlphaFoldDB" id="A0A9D4E8C6"/>
<reference evidence="1" key="2">
    <citation type="submission" date="2020-11" db="EMBL/GenBank/DDBJ databases">
        <authorList>
            <person name="McCartney M.A."/>
            <person name="Auch B."/>
            <person name="Kono T."/>
            <person name="Mallez S."/>
            <person name="Becker A."/>
            <person name="Gohl D.M."/>
            <person name="Silverstein K.A.T."/>
            <person name="Koren S."/>
            <person name="Bechman K.B."/>
            <person name="Herman A."/>
            <person name="Abrahante J.E."/>
            <person name="Garbe J."/>
        </authorList>
    </citation>
    <scope>NUCLEOTIDE SEQUENCE</scope>
    <source>
        <strain evidence="1">Duluth1</strain>
        <tissue evidence="1">Whole animal</tissue>
    </source>
</reference>
<keyword evidence="2" id="KW-1185">Reference proteome</keyword>
<gene>
    <name evidence="1" type="ORF">DPMN_176477</name>
</gene>
<protein>
    <submittedName>
        <fullName evidence="1">Uncharacterized protein</fullName>
    </submittedName>
</protein>
<sequence length="65" mass="7305">MIRFGNIAQTTAPVRWLLSFRGLSVLQLTCRPLGTLPCTVEGGTLQHMLFLALREYYQSSKQFGS</sequence>
<accession>A0A9D4E8C6</accession>
<dbReference type="EMBL" id="JAIWYP010000009">
    <property type="protein sequence ID" value="KAH3775081.1"/>
    <property type="molecule type" value="Genomic_DNA"/>
</dbReference>
<evidence type="ECO:0000313" key="2">
    <source>
        <dbReference type="Proteomes" id="UP000828390"/>
    </source>
</evidence>
<dbReference type="Proteomes" id="UP000828390">
    <property type="component" value="Unassembled WGS sequence"/>
</dbReference>
<organism evidence="1 2">
    <name type="scientific">Dreissena polymorpha</name>
    <name type="common">Zebra mussel</name>
    <name type="synonym">Mytilus polymorpha</name>
    <dbReference type="NCBI Taxonomy" id="45954"/>
    <lineage>
        <taxon>Eukaryota</taxon>
        <taxon>Metazoa</taxon>
        <taxon>Spiralia</taxon>
        <taxon>Lophotrochozoa</taxon>
        <taxon>Mollusca</taxon>
        <taxon>Bivalvia</taxon>
        <taxon>Autobranchia</taxon>
        <taxon>Heteroconchia</taxon>
        <taxon>Euheterodonta</taxon>
        <taxon>Imparidentia</taxon>
        <taxon>Neoheterodontei</taxon>
        <taxon>Myida</taxon>
        <taxon>Dreissenoidea</taxon>
        <taxon>Dreissenidae</taxon>
        <taxon>Dreissena</taxon>
    </lineage>
</organism>
<comment type="caution">
    <text evidence="1">The sequence shown here is derived from an EMBL/GenBank/DDBJ whole genome shotgun (WGS) entry which is preliminary data.</text>
</comment>
<proteinExistence type="predicted"/>
<reference evidence="1" key="1">
    <citation type="journal article" date="2019" name="bioRxiv">
        <title>The Genome of the Zebra Mussel, Dreissena polymorpha: A Resource for Invasive Species Research.</title>
        <authorList>
            <person name="McCartney M.A."/>
            <person name="Auch B."/>
            <person name="Kono T."/>
            <person name="Mallez S."/>
            <person name="Zhang Y."/>
            <person name="Obille A."/>
            <person name="Becker A."/>
            <person name="Abrahante J.E."/>
            <person name="Garbe J."/>
            <person name="Badalamenti J.P."/>
            <person name="Herman A."/>
            <person name="Mangelson H."/>
            <person name="Liachko I."/>
            <person name="Sullivan S."/>
            <person name="Sone E.D."/>
            <person name="Koren S."/>
            <person name="Silverstein K.A.T."/>
            <person name="Beckman K.B."/>
            <person name="Gohl D.M."/>
        </authorList>
    </citation>
    <scope>NUCLEOTIDE SEQUENCE</scope>
    <source>
        <strain evidence="1">Duluth1</strain>
        <tissue evidence="1">Whole animal</tissue>
    </source>
</reference>
<name>A0A9D4E8C6_DREPO</name>